<evidence type="ECO:0000256" key="5">
    <source>
        <dbReference type="ARBA" id="ARBA00022516"/>
    </source>
</evidence>
<dbReference type="OrthoDB" id="10257492at2759"/>
<dbReference type="EMBL" id="CAJVRC010000895">
    <property type="protein sequence ID" value="CAG8908600.1"/>
    <property type="molecule type" value="Genomic_DNA"/>
</dbReference>
<dbReference type="InterPro" id="IPR008949">
    <property type="entry name" value="Isoprenoid_synthase_dom_sf"/>
</dbReference>
<dbReference type="PANTHER" id="PTHR11525">
    <property type="entry name" value="FARNESYL-PYROPHOSPHATE SYNTHETASE"/>
    <property type="match status" value="1"/>
</dbReference>
<accession>A0A9W4KHX6</accession>
<evidence type="ECO:0008006" key="13">
    <source>
        <dbReference type="Google" id="ProtNLM"/>
    </source>
</evidence>
<dbReference type="InterPro" id="IPR033749">
    <property type="entry name" value="Polyprenyl_synt_CS"/>
</dbReference>
<dbReference type="Gene3D" id="1.10.600.10">
    <property type="entry name" value="Farnesyl Diphosphate Synthase"/>
    <property type="match status" value="1"/>
</dbReference>
<comment type="similarity">
    <text evidence="4 10">Belongs to the FPP/GGPP synthase family.</text>
</comment>
<comment type="pathway">
    <text evidence="3">Isoprenoid biosynthesis; farnesyl diphosphate biosynthesis; farnesyl diphosphate from geranyl diphosphate and isopentenyl diphosphate: step 1/1.</text>
</comment>
<protein>
    <recommendedName>
        <fullName evidence="13">Farnesyl pyrophosphate synthase</fullName>
    </recommendedName>
</protein>
<dbReference type="GO" id="GO:0045337">
    <property type="term" value="P:farnesyl diphosphate biosynthetic process"/>
    <property type="evidence" value="ECO:0007669"/>
    <property type="project" value="TreeGrafter"/>
</dbReference>
<proteinExistence type="inferred from homology"/>
<evidence type="ECO:0000313" key="11">
    <source>
        <dbReference type="EMBL" id="CAG8908600.1"/>
    </source>
</evidence>
<evidence type="ECO:0000256" key="2">
    <source>
        <dbReference type="ARBA" id="ARBA00004932"/>
    </source>
</evidence>
<dbReference type="GO" id="GO:0043386">
    <property type="term" value="P:mycotoxin biosynthetic process"/>
    <property type="evidence" value="ECO:0007669"/>
    <property type="project" value="UniProtKB-ARBA"/>
</dbReference>
<evidence type="ECO:0000256" key="3">
    <source>
        <dbReference type="ARBA" id="ARBA00005035"/>
    </source>
</evidence>
<keyword evidence="5" id="KW-0444">Lipid biosynthesis</keyword>
<evidence type="ECO:0000256" key="4">
    <source>
        <dbReference type="ARBA" id="ARBA00006706"/>
    </source>
</evidence>
<dbReference type="CDD" id="cd00685">
    <property type="entry name" value="Trans_IPPS_HT"/>
    <property type="match status" value="1"/>
</dbReference>
<gene>
    <name evidence="11" type="ORF">PEGY_LOCUS9375</name>
</gene>
<dbReference type="PROSITE" id="PS00444">
    <property type="entry name" value="POLYPRENYL_SYNTHASE_2"/>
    <property type="match status" value="1"/>
</dbReference>
<dbReference type="GO" id="GO:0046872">
    <property type="term" value="F:metal ion binding"/>
    <property type="evidence" value="ECO:0007669"/>
    <property type="project" value="UniProtKB-KW"/>
</dbReference>
<reference evidence="11" key="1">
    <citation type="submission" date="2021-07" db="EMBL/GenBank/DDBJ databases">
        <authorList>
            <person name="Branca A.L. A."/>
        </authorList>
    </citation>
    <scope>NUCLEOTIDE SEQUENCE</scope>
</reference>
<keyword evidence="9" id="KW-0443">Lipid metabolism</keyword>
<dbReference type="PROSITE" id="PS00723">
    <property type="entry name" value="POLYPRENYL_SYNTHASE_1"/>
    <property type="match status" value="1"/>
</dbReference>
<dbReference type="FunFam" id="1.10.600.10:FF:000006">
    <property type="entry name" value="Farnesyl pyrophosphate synthase"/>
    <property type="match status" value="1"/>
</dbReference>
<organism evidence="11 12">
    <name type="scientific">Penicillium egyptiacum</name>
    <dbReference type="NCBI Taxonomy" id="1303716"/>
    <lineage>
        <taxon>Eukaryota</taxon>
        <taxon>Fungi</taxon>
        <taxon>Dikarya</taxon>
        <taxon>Ascomycota</taxon>
        <taxon>Pezizomycotina</taxon>
        <taxon>Eurotiomycetes</taxon>
        <taxon>Eurotiomycetidae</taxon>
        <taxon>Eurotiales</taxon>
        <taxon>Aspergillaceae</taxon>
        <taxon>Penicillium</taxon>
    </lineage>
</organism>
<dbReference type="GO" id="GO:0004161">
    <property type="term" value="F:dimethylallyltranstransferase activity"/>
    <property type="evidence" value="ECO:0007669"/>
    <property type="project" value="TreeGrafter"/>
</dbReference>
<dbReference type="GO" id="GO:0005737">
    <property type="term" value="C:cytoplasm"/>
    <property type="evidence" value="ECO:0007669"/>
    <property type="project" value="TreeGrafter"/>
</dbReference>
<keyword evidence="12" id="KW-1185">Reference proteome</keyword>
<evidence type="ECO:0000256" key="7">
    <source>
        <dbReference type="ARBA" id="ARBA00022723"/>
    </source>
</evidence>
<dbReference type="GO" id="GO:0004337">
    <property type="term" value="F:(2E,6E)-farnesyl diphosphate synthase activity"/>
    <property type="evidence" value="ECO:0007669"/>
    <property type="project" value="TreeGrafter"/>
</dbReference>
<keyword evidence="6 10" id="KW-0808">Transferase</keyword>
<comment type="caution">
    <text evidence="11">The sequence shown here is derived from an EMBL/GenBank/DDBJ whole genome shotgun (WGS) entry which is preliminary data.</text>
</comment>
<dbReference type="AlphaFoldDB" id="A0A9W4KHX6"/>
<evidence type="ECO:0000256" key="6">
    <source>
        <dbReference type="ARBA" id="ARBA00022679"/>
    </source>
</evidence>
<evidence type="ECO:0000256" key="1">
    <source>
        <dbReference type="ARBA" id="ARBA00001946"/>
    </source>
</evidence>
<comment type="pathway">
    <text evidence="2">Isoprenoid biosynthesis; geranyl diphosphate biosynthesis; geranyl diphosphate from dimethylallyl diphosphate and isopentenyl diphosphate: step 1/1.</text>
</comment>
<evidence type="ECO:0000313" key="12">
    <source>
        <dbReference type="Proteomes" id="UP001154252"/>
    </source>
</evidence>
<name>A0A9W4KHX6_9EURO</name>
<dbReference type="GO" id="GO:0046165">
    <property type="term" value="P:alcohol biosynthetic process"/>
    <property type="evidence" value="ECO:0007669"/>
    <property type="project" value="UniProtKB-ARBA"/>
</dbReference>
<evidence type="ECO:0000256" key="9">
    <source>
        <dbReference type="ARBA" id="ARBA00023098"/>
    </source>
</evidence>
<keyword evidence="7" id="KW-0479">Metal-binding</keyword>
<dbReference type="SUPFAM" id="SSF48576">
    <property type="entry name" value="Terpenoid synthases"/>
    <property type="match status" value="1"/>
</dbReference>
<dbReference type="InterPro" id="IPR000092">
    <property type="entry name" value="Polyprenyl_synt"/>
</dbReference>
<dbReference type="Proteomes" id="UP001154252">
    <property type="component" value="Unassembled WGS sequence"/>
</dbReference>
<dbReference type="PANTHER" id="PTHR11525:SF0">
    <property type="entry name" value="FARNESYL PYROPHOSPHATE SYNTHASE"/>
    <property type="match status" value="1"/>
</dbReference>
<evidence type="ECO:0000256" key="8">
    <source>
        <dbReference type="ARBA" id="ARBA00022842"/>
    </source>
</evidence>
<dbReference type="InterPro" id="IPR039702">
    <property type="entry name" value="FPS1-like"/>
</dbReference>
<dbReference type="SFLD" id="SFLDS00005">
    <property type="entry name" value="Isoprenoid_Synthase_Type_I"/>
    <property type="match status" value="1"/>
</dbReference>
<dbReference type="Pfam" id="PF00348">
    <property type="entry name" value="polyprenyl_synt"/>
    <property type="match status" value="1"/>
</dbReference>
<evidence type="ECO:0000256" key="10">
    <source>
        <dbReference type="RuleBase" id="RU004466"/>
    </source>
</evidence>
<keyword evidence="8" id="KW-0460">Magnesium</keyword>
<dbReference type="SFLD" id="SFLDG01017">
    <property type="entry name" value="Polyprenyl_Transferase_Like"/>
    <property type="match status" value="1"/>
</dbReference>
<comment type="cofactor">
    <cofactor evidence="1">
        <name>Mg(2+)</name>
        <dbReference type="ChEBI" id="CHEBI:18420"/>
    </cofactor>
</comment>
<sequence length="353" mass="40645">MGSDNKHYENTVRADFEALFPSVVEEILEPIRRKNLPQEVIARFKECLYYNTQCGKLNRGISVLDTGRALLGRPLNDYETRSLATLGWLTELLQAFFLVHDDIMDVSITRRGQKCWYRQPHIGLMAINDAVLLESSVFSVLKSQFRGHPAYVDLIETFHEAAFNTQLGQLCDLIIAPEDKVDLGRFSMEKYAIIVQFKTAYYSFYLPVVLALHWLQLATPDNLRQAHDILIPMGEYFQVQDDFLDLFGDPSVTGKIGTDIQDNKCSWLVNQAILRCSPQQRAILDESYGRKDSQCEMNVRRVFGELDLQGAYRDFEDKRIQELQRLIEAVDETDGLHKKVFTVFLSKICQRTN</sequence>